<feature type="region of interest" description="Disordered" evidence="1">
    <location>
        <begin position="91"/>
        <end position="115"/>
    </location>
</feature>
<keyword evidence="2" id="KW-0472">Membrane</keyword>
<protein>
    <submittedName>
        <fullName evidence="3">Uncharacterized protein</fullName>
    </submittedName>
</protein>
<gene>
    <name evidence="3" type="ORF">UFOVP1004_45</name>
</gene>
<name>A0A6J5Q925_9CAUD</name>
<feature type="compositionally biased region" description="Basic and acidic residues" evidence="1">
    <location>
        <begin position="91"/>
        <end position="100"/>
    </location>
</feature>
<dbReference type="EMBL" id="LR796964">
    <property type="protein sequence ID" value="CAB4177978.1"/>
    <property type="molecule type" value="Genomic_DNA"/>
</dbReference>
<sequence>MSFNGVTSHAASTIKPETKSESWQVFLSQWVGMLAVVALGLLAYQLDKVRETIAAHDKVIEYQMRQNDTSSLVVERALALFEERQAAGKARELKLRKEPADSTPPVVQNNRNLPQ</sequence>
<proteinExistence type="predicted"/>
<accession>A0A6J5Q925</accession>
<feature type="compositionally biased region" description="Polar residues" evidence="1">
    <location>
        <begin position="105"/>
        <end position="115"/>
    </location>
</feature>
<reference evidence="3" key="1">
    <citation type="submission" date="2020-05" db="EMBL/GenBank/DDBJ databases">
        <authorList>
            <person name="Chiriac C."/>
            <person name="Salcher M."/>
            <person name="Ghai R."/>
            <person name="Kavagutti S V."/>
        </authorList>
    </citation>
    <scope>NUCLEOTIDE SEQUENCE</scope>
</reference>
<keyword evidence="2" id="KW-1133">Transmembrane helix</keyword>
<evidence type="ECO:0000313" key="3">
    <source>
        <dbReference type="EMBL" id="CAB4177978.1"/>
    </source>
</evidence>
<organism evidence="3">
    <name type="scientific">uncultured Caudovirales phage</name>
    <dbReference type="NCBI Taxonomy" id="2100421"/>
    <lineage>
        <taxon>Viruses</taxon>
        <taxon>Duplodnaviria</taxon>
        <taxon>Heunggongvirae</taxon>
        <taxon>Uroviricota</taxon>
        <taxon>Caudoviricetes</taxon>
        <taxon>Peduoviridae</taxon>
        <taxon>Maltschvirus</taxon>
        <taxon>Maltschvirus maltsch</taxon>
    </lineage>
</organism>
<evidence type="ECO:0000256" key="2">
    <source>
        <dbReference type="SAM" id="Phobius"/>
    </source>
</evidence>
<evidence type="ECO:0000256" key="1">
    <source>
        <dbReference type="SAM" id="MobiDB-lite"/>
    </source>
</evidence>
<keyword evidence="2" id="KW-0812">Transmembrane</keyword>
<feature type="transmembrane region" description="Helical" evidence="2">
    <location>
        <begin position="25"/>
        <end position="44"/>
    </location>
</feature>